<name>A0A183F9K9_HELPZ</name>
<accession>A0A3P7V9R9</accession>
<dbReference type="EMBL" id="UZAH01005209">
    <property type="protein sequence ID" value="VDO28813.1"/>
    <property type="molecule type" value="Genomic_DNA"/>
</dbReference>
<organism evidence="2 3">
    <name type="scientific">Heligmosomoides polygyrus</name>
    <name type="common">Parasitic roundworm</name>
    <dbReference type="NCBI Taxonomy" id="6339"/>
    <lineage>
        <taxon>Eukaryota</taxon>
        <taxon>Metazoa</taxon>
        <taxon>Ecdysozoa</taxon>
        <taxon>Nematoda</taxon>
        <taxon>Chromadorea</taxon>
        <taxon>Rhabditida</taxon>
        <taxon>Rhabditina</taxon>
        <taxon>Rhabditomorpha</taxon>
        <taxon>Strongyloidea</taxon>
        <taxon>Heligmosomidae</taxon>
        <taxon>Heligmosomoides</taxon>
    </lineage>
</organism>
<keyword evidence="2" id="KW-1185">Reference proteome</keyword>
<accession>A0A183F9K9</accession>
<evidence type="ECO:0000313" key="1">
    <source>
        <dbReference type="EMBL" id="VDO28813.1"/>
    </source>
</evidence>
<dbReference type="AlphaFoldDB" id="A0A183F9K9"/>
<reference evidence="1 2" key="1">
    <citation type="submission" date="2018-11" db="EMBL/GenBank/DDBJ databases">
        <authorList>
            <consortium name="Pathogen Informatics"/>
        </authorList>
    </citation>
    <scope>NUCLEOTIDE SEQUENCE [LARGE SCALE GENOMIC DNA]</scope>
</reference>
<gene>
    <name evidence="1" type="ORF">HPBE_LOCUS2854</name>
</gene>
<evidence type="ECO:0000313" key="2">
    <source>
        <dbReference type="Proteomes" id="UP000050761"/>
    </source>
</evidence>
<evidence type="ECO:0000313" key="3">
    <source>
        <dbReference type="WBParaSite" id="HPBE_0000285101-mRNA-1"/>
    </source>
</evidence>
<dbReference type="OrthoDB" id="9872501at2759"/>
<sequence>RYRFCAIVSRHVPDWAVCGELNEGLESIHCVPQTNNSMVIRKLRSGKHYFITLFVRDSVHGSTSSYETLEVFPRRSSENTTQEVKKDEVAILSAYFYDSMTPSSHTRIPRIFLVIPKSVVSNAPGGSPGRHVHHGLSFLVHFRSRASKTRGLNNWYRSHLKRIKHYLNIPSASTSNYKEYLIMSPKCQLCIHV</sequence>
<protein>
    <submittedName>
        <fullName evidence="3">Fibronectin type-III domain-containing protein</fullName>
    </submittedName>
</protein>
<dbReference type="WBParaSite" id="HPBE_0000285101-mRNA-1">
    <property type="protein sequence ID" value="HPBE_0000285101-mRNA-1"/>
    <property type="gene ID" value="HPBE_0000285101"/>
</dbReference>
<dbReference type="Proteomes" id="UP000050761">
    <property type="component" value="Unassembled WGS sequence"/>
</dbReference>
<reference evidence="3" key="2">
    <citation type="submission" date="2019-09" db="UniProtKB">
        <authorList>
            <consortium name="WormBaseParasite"/>
        </authorList>
    </citation>
    <scope>IDENTIFICATION</scope>
</reference>
<proteinExistence type="predicted"/>